<dbReference type="eggNOG" id="KOG2617">
    <property type="taxonomic scope" value="Eukaryota"/>
</dbReference>
<dbReference type="GO" id="GO:0006101">
    <property type="term" value="P:citrate metabolic process"/>
    <property type="evidence" value="ECO:0007669"/>
    <property type="project" value="InterPro"/>
</dbReference>
<evidence type="ECO:0000256" key="4">
    <source>
        <dbReference type="RuleBase" id="RU000441"/>
    </source>
</evidence>
<evidence type="ECO:0000256" key="2">
    <source>
        <dbReference type="ARBA" id="ARBA00022679"/>
    </source>
</evidence>
<dbReference type="Gene3D" id="1.10.580.10">
    <property type="entry name" value="Citrate Synthase, domain 1"/>
    <property type="match status" value="1"/>
</dbReference>
<dbReference type="GO" id="GO:0006099">
    <property type="term" value="P:tricarboxylic acid cycle"/>
    <property type="evidence" value="ECO:0007669"/>
    <property type="project" value="InterPro"/>
</dbReference>
<dbReference type="Proteomes" id="UP000011087">
    <property type="component" value="Unassembled WGS sequence"/>
</dbReference>
<keyword evidence="2 4" id="KW-0808">Transferase</keyword>
<feature type="active site" evidence="3">
    <location>
        <position position="400"/>
    </location>
</feature>
<feature type="active site" evidence="3">
    <location>
        <position position="298"/>
    </location>
</feature>
<dbReference type="FunFam" id="1.10.230.10:FF:000001">
    <property type="entry name" value="Citrate synthase"/>
    <property type="match status" value="1"/>
</dbReference>
<dbReference type="Gene3D" id="1.10.230.10">
    <property type="entry name" value="Cytochrome P450-Terp, domain 2"/>
    <property type="match status" value="1"/>
</dbReference>
<dbReference type="FunFam" id="1.10.580.10:FF:000001">
    <property type="entry name" value="Citrate synthase"/>
    <property type="match status" value="1"/>
</dbReference>
<dbReference type="PANTHER" id="PTHR11739">
    <property type="entry name" value="CITRATE SYNTHASE"/>
    <property type="match status" value="1"/>
</dbReference>
<evidence type="ECO:0000313" key="6">
    <source>
        <dbReference type="EnsemblProtists" id="EKX44490"/>
    </source>
</evidence>
<proteinExistence type="inferred from homology"/>
<organism evidence="5">
    <name type="scientific">Guillardia theta (strain CCMP2712)</name>
    <name type="common">Cryptophyte</name>
    <dbReference type="NCBI Taxonomy" id="905079"/>
    <lineage>
        <taxon>Eukaryota</taxon>
        <taxon>Cryptophyceae</taxon>
        <taxon>Pyrenomonadales</taxon>
        <taxon>Geminigeraceae</taxon>
        <taxon>Guillardia</taxon>
    </lineage>
</organism>
<dbReference type="KEGG" id="gtt:GUITHDRAFT_87417"/>
<sequence length="468" mass="52397">MLTRFRPAAARMVCGKHAKKFIRAFSSEASLKDVFSDKIPKWQKEIADIKSMYGDKVLGTCTVEQAYGGMRSVKSLVYETSLLDPVEGIRFRGYSIPECQKVLPKAPGGEEPLPEALLWLLMTGDVPTDSQVKNLIDDMNKRAVLPEWIEKTILNFPKDLHPMTQFSMGILACQKESQFAAAYQRGIKKSEYWTYCFEDMLTCIARLPRIAALIYRNVFKDGKITPMENKSDMSANFCKMLGFSDANFIELMRLYLTIHSDHEGGNVSAHTCHLVGSALSDPYLALSASMNGLAGPLHGLANQEVLRFIKQFKADMGSKQITPDSVKEQCWKVLNSGRVIPGYGHAVLRKTDPRFTCQAEFAKKHIKNDELVDLVSLMYEVAPQVLTEHGKTKNPWPNVDAHSGVLLVHYGLTEENFYTVMFGVGRALGVLPMLTISRALGFSLERPKSLTTEAIKKSMEIMYPHGHT</sequence>
<dbReference type="InterPro" id="IPR016143">
    <property type="entry name" value="Citrate_synth-like_sm_a-sub"/>
</dbReference>
<evidence type="ECO:0000256" key="1">
    <source>
        <dbReference type="ARBA" id="ARBA00010566"/>
    </source>
</evidence>
<name>L1J8U4_GUITC</name>
<dbReference type="OrthoDB" id="8017587at2759"/>
<protein>
    <recommendedName>
        <fullName evidence="4">Citrate synthase</fullName>
    </recommendedName>
</protein>
<dbReference type="GO" id="GO:0046912">
    <property type="term" value="F:acyltransferase activity, acyl groups converted into alkyl on transfer"/>
    <property type="evidence" value="ECO:0007669"/>
    <property type="project" value="InterPro"/>
</dbReference>
<dbReference type="EMBL" id="JH993004">
    <property type="protein sequence ID" value="EKX44490.1"/>
    <property type="molecule type" value="Genomic_DNA"/>
</dbReference>
<keyword evidence="7" id="KW-1185">Reference proteome</keyword>
<evidence type="ECO:0000313" key="5">
    <source>
        <dbReference type="EMBL" id="EKX44490.1"/>
    </source>
</evidence>
<evidence type="ECO:0000256" key="3">
    <source>
        <dbReference type="PIRSR" id="PIRSR610109-1"/>
    </source>
</evidence>
<dbReference type="PaxDb" id="55529-EKX44490"/>
<dbReference type="NCBIfam" id="TIGR01793">
    <property type="entry name" value="cit_synth_euk"/>
    <property type="match status" value="1"/>
</dbReference>
<dbReference type="STRING" id="905079.L1J8U4"/>
<reference evidence="7" key="2">
    <citation type="submission" date="2012-11" db="EMBL/GenBank/DDBJ databases">
        <authorList>
            <person name="Kuo A."/>
            <person name="Curtis B.A."/>
            <person name="Tanifuji G."/>
            <person name="Burki F."/>
            <person name="Gruber A."/>
            <person name="Irimia M."/>
            <person name="Maruyama S."/>
            <person name="Arias M.C."/>
            <person name="Ball S.G."/>
            <person name="Gile G.H."/>
            <person name="Hirakawa Y."/>
            <person name="Hopkins J.F."/>
            <person name="Rensing S.A."/>
            <person name="Schmutz J."/>
            <person name="Symeonidi A."/>
            <person name="Elias M."/>
            <person name="Eveleigh R.J."/>
            <person name="Herman E.K."/>
            <person name="Klute M.J."/>
            <person name="Nakayama T."/>
            <person name="Obornik M."/>
            <person name="Reyes-Prieto A."/>
            <person name="Armbrust E.V."/>
            <person name="Aves S.J."/>
            <person name="Beiko R.G."/>
            <person name="Coutinho P."/>
            <person name="Dacks J.B."/>
            <person name="Durnford D.G."/>
            <person name="Fast N.M."/>
            <person name="Green B.R."/>
            <person name="Grisdale C."/>
            <person name="Hempe F."/>
            <person name="Henrissat B."/>
            <person name="Hoppner M.P."/>
            <person name="Ishida K.-I."/>
            <person name="Kim E."/>
            <person name="Koreny L."/>
            <person name="Kroth P.G."/>
            <person name="Liu Y."/>
            <person name="Malik S.-B."/>
            <person name="Maier U.G."/>
            <person name="McRose D."/>
            <person name="Mock T."/>
            <person name="Neilson J.A."/>
            <person name="Onodera N.T."/>
            <person name="Poole A.M."/>
            <person name="Pritham E.J."/>
            <person name="Richards T.A."/>
            <person name="Rocap G."/>
            <person name="Roy S.W."/>
            <person name="Sarai C."/>
            <person name="Schaack S."/>
            <person name="Shirato S."/>
            <person name="Slamovits C.H."/>
            <person name="Spencer D.F."/>
            <person name="Suzuki S."/>
            <person name="Worden A.Z."/>
            <person name="Zauner S."/>
            <person name="Barry K."/>
            <person name="Bell C."/>
            <person name="Bharti A.K."/>
            <person name="Crow J.A."/>
            <person name="Grimwood J."/>
            <person name="Kramer R."/>
            <person name="Lindquist E."/>
            <person name="Lucas S."/>
            <person name="Salamov A."/>
            <person name="McFadden G.I."/>
            <person name="Lane C.E."/>
            <person name="Keeling P.J."/>
            <person name="Gray M.W."/>
            <person name="Grigoriev I.V."/>
            <person name="Archibald J.M."/>
        </authorList>
    </citation>
    <scope>NUCLEOTIDE SEQUENCE</scope>
    <source>
        <strain evidence="7">CCMP2712</strain>
    </source>
</reference>
<dbReference type="PROSITE" id="PS00480">
    <property type="entry name" value="CITRATE_SYNTHASE"/>
    <property type="match status" value="1"/>
</dbReference>
<dbReference type="InterPro" id="IPR036969">
    <property type="entry name" value="Citrate_synthase_sf"/>
</dbReference>
<feature type="active site" evidence="3">
    <location>
        <position position="345"/>
    </location>
</feature>
<dbReference type="PANTHER" id="PTHR11739:SF8">
    <property type="entry name" value="CITRATE SYNTHASE, MITOCHONDRIAL"/>
    <property type="match status" value="1"/>
</dbReference>
<dbReference type="NCBIfam" id="NF007128">
    <property type="entry name" value="PRK09569.1"/>
    <property type="match status" value="1"/>
</dbReference>
<reference evidence="5 7" key="1">
    <citation type="journal article" date="2012" name="Nature">
        <title>Algal genomes reveal evolutionary mosaicism and the fate of nucleomorphs.</title>
        <authorList>
            <consortium name="DOE Joint Genome Institute"/>
            <person name="Curtis B.A."/>
            <person name="Tanifuji G."/>
            <person name="Burki F."/>
            <person name="Gruber A."/>
            <person name="Irimia M."/>
            <person name="Maruyama S."/>
            <person name="Arias M.C."/>
            <person name="Ball S.G."/>
            <person name="Gile G.H."/>
            <person name="Hirakawa Y."/>
            <person name="Hopkins J.F."/>
            <person name="Kuo A."/>
            <person name="Rensing S.A."/>
            <person name="Schmutz J."/>
            <person name="Symeonidi A."/>
            <person name="Elias M."/>
            <person name="Eveleigh R.J."/>
            <person name="Herman E.K."/>
            <person name="Klute M.J."/>
            <person name="Nakayama T."/>
            <person name="Obornik M."/>
            <person name="Reyes-Prieto A."/>
            <person name="Armbrust E.V."/>
            <person name="Aves S.J."/>
            <person name="Beiko R.G."/>
            <person name="Coutinho P."/>
            <person name="Dacks J.B."/>
            <person name="Durnford D.G."/>
            <person name="Fast N.M."/>
            <person name="Green B.R."/>
            <person name="Grisdale C.J."/>
            <person name="Hempel F."/>
            <person name="Henrissat B."/>
            <person name="Hoppner M.P."/>
            <person name="Ishida K."/>
            <person name="Kim E."/>
            <person name="Koreny L."/>
            <person name="Kroth P.G."/>
            <person name="Liu Y."/>
            <person name="Malik S.B."/>
            <person name="Maier U.G."/>
            <person name="McRose D."/>
            <person name="Mock T."/>
            <person name="Neilson J.A."/>
            <person name="Onodera N.T."/>
            <person name="Poole A.M."/>
            <person name="Pritham E.J."/>
            <person name="Richards T.A."/>
            <person name="Rocap G."/>
            <person name="Roy S.W."/>
            <person name="Sarai C."/>
            <person name="Schaack S."/>
            <person name="Shirato S."/>
            <person name="Slamovits C.H."/>
            <person name="Spencer D.F."/>
            <person name="Suzuki S."/>
            <person name="Worden A.Z."/>
            <person name="Zauner S."/>
            <person name="Barry K."/>
            <person name="Bell C."/>
            <person name="Bharti A.K."/>
            <person name="Crow J.A."/>
            <person name="Grimwood J."/>
            <person name="Kramer R."/>
            <person name="Lindquist E."/>
            <person name="Lucas S."/>
            <person name="Salamov A."/>
            <person name="McFadden G.I."/>
            <person name="Lane C.E."/>
            <person name="Keeling P.J."/>
            <person name="Gray M.W."/>
            <person name="Grigoriev I.V."/>
            <person name="Archibald J.M."/>
        </authorList>
    </citation>
    <scope>NUCLEOTIDE SEQUENCE</scope>
    <source>
        <strain evidence="5 7">CCMP2712</strain>
    </source>
</reference>
<dbReference type="GO" id="GO:0005975">
    <property type="term" value="P:carbohydrate metabolic process"/>
    <property type="evidence" value="ECO:0007669"/>
    <property type="project" value="TreeGrafter"/>
</dbReference>
<dbReference type="EnsemblProtists" id="EKX44490">
    <property type="protein sequence ID" value="EKX44490"/>
    <property type="gene ID" value="GUITHDRAFT_87417"/>
</dbReference>
<dbReference type="HOGENOM" id="CLU_022049_2_1_1"/>
<dbReference type="GO" id="GO:0005759">
    <property type="term" value="C:mitochondrial matrix"/>
    <property type="evidence" value="ECO:0007669"/>
    <property type="project" value="TreeGrafter"/>
</dbReference>
<comment type="similarity">
    <text evidence="1 4">Belongs to the citrate synthase family.</text>
</comment>
<dbReference type="SUPFAM" id="SSF48256">
    <property type="entry name" value="Citrate synthase"/>
    <property type="match status" value="1"/>
</dbReference>
<reference evidence="6" key="3">
    <citation type="submission" date="2015-06" db="UniProtKB">
        <authorList>
            <consortium name="EnsemblProtists"/>
        </authorList>
    </citation>
    <scope>IDENTIFICATION</scope>
</reference>
<dbReference type="RefSeq" id="XP_005831470.1">
    <property type="nucleotide sequence ID" value="XM_005831413.1"/>
</dbReference>
<dbReference type="AlphaFoldDB" id="L1J8U4"/>
<accession>L1J8U4</accession>
<dbReference type="PRINTS" id="PR00143">
    <property type="entry name" value="CITRTSNTHASE"/>
</dbReference>
<dbReference type="Pfam" id="PF00285">
    <property type="entry name" value="Citrate_synt"/>
    <property type="match status" value="1"/>
</dbReference>
<gene>
    <name evidence="5" type="ORF">GUITHDRAFT_87417</name>
</gene>
<dbReference type="InterPro" id="IPR002020">
    <property type="entry name" value="Citrate_synthase"/>
</dbReference>
<evidence type="ECO:0000313" key="7">
    <source>
        <dbReference type="Proteomes" id="UP000011087"/>
    </source>
</evidence>
<dbReference type="OMA" id="VLEWLFK"/>
<dbReference type="GeneID" id="17301218"/>
<dbReference type="InterPro" id="IPR010109">
    <property type="entry name" value="Citrate_synthase_euk"/>
</dbReference>
<dbReference type="InterPro" id="IPR016142">
    <property type="entry name" value="Citrate_synth-like_lrg_a-sub"/>
</dbReference>
<dbReference type="InterPro" id="IPR019810">
    <property type="entry name" value="Citrate_synthase_AS"/>
</dbReference>